<dbReference type="GO" id="GO:0051287">
    <property type="term" value="F:NAD binding"/>
    <property type="evidence" value="ECO:0007669"/>
    <property type="project" value="InterPro"/>
</dbReference>
<dbReference type="GO" id="GO:0016618">
    <property type="term" value="F:hydroxypyruvate reductase [NAD(P)H] activity"/>
    <property type="evidence" value="ECO:0007669"/>
    <property type="project" value="TreeGrafter"/>
</dbReference>
<dbReference type="STRING" id="218851.A0A2G5CWW2"/>
<keyword evidence="1" id="KW-0560">Oxidoreductase</keyword>
<keyword evidence="4" id="KW-1185">Reference proteome</keyword>
<dbReference type="GO" id="GO:0005829">
    <property type="term" value="C:cytosol"/>
    <property type="evidence" value="ECO:0007669"/>
    <property type="project" value="TreeGrafter"/>
</dbReference>
<evidence type="ECO:0000313" key="4">
    <source>
        <dbReference type="Proteomes" id="UP000230069"/>
    </source>
</evidence>
<gene>
    <name evidence="3" type="ORF">AQUCO_03500251v1</name>
</gene>
<dbReference type="Gene3D" id="3.40.50.720">
    <property type="entry name" value="NAD(P)-binding Rossmann-like Domain"/>
    <property type="match status" value="2"/>
</dbReference>
<evidence type="ECO:0000256" key="1">
    <source>
        <dbReference type="ARBA" id="ARBA00023002"/>
    </source>
</evidence>
<dbReference type="Proteomes" id="UP000230069">
    <property type="component" value="Unassembled WGS sequence"/>
</dbReference>
<dbReference type="SUPFAM" id="SSF52283">
    <property type="entry name" value="Formate/glycerate dehydrogenase catalytic domain-like"/>
    <property type="match status" value="1"/>
</dbReference>
<protein>
    <recommendedName>
        <fullName evidence="2">D-isomer specific 2-hydroxyacid dehydrogenase catalytic domain-containing protein</fullName>
    </recommendedName>
</protein>
<organism evidence="3 4">
    <name type="scientific">Aquilegia coerulea</name>
    <name type="common">Rocky mountain columbine</name>
    <dbReference type="NCBI Taxonomy" id="218851"/>
    <lineage>
        <taxon>Eukaryota</taxon>
        <taxon>Viridiplantae</taxon>
        <taxon>Streptophyta</taxon>
        <taxon>Embryophyta</taxon>
        <taxon>Tracheophyta</taxon>
        <taxon>Spermatophyta</taxon>
        <taxon>Magnoliopsida</taxon>
        <taxon>Ranunculales</taxon>
        <taxon>Ranunculaceae</taxon>
        <taxon>Thalictroideae</taxon>
        <taxon>Aquilegia</taxon>
    </lineage>
</organism>
<evidence type="ECO:0000313" key="3">
    <source>
        <dbReference type="EMBL" id="PIA35759.1"/>
    </source>
</evidence>
<dbReference type="InParanoid" id="A0A2G5CWW2"/>
<dbReference type="Pfam" id="PF00389">
    <property type="entry name" value="2-Hacid_dh"/>
    <property type="match status" value="1"/>
</dbReference>
<feature type="domain" description="D-isomer specific 2-hydroxyacid dehydrogenase catalytic" evidence="2">
    <location>
        <begin position="55"/>
        <end position="127"/>
    </location>
</feature>
<proteinExistence type="predicted"/>
<dbReference type="OrthoDB" id="298012at2759"/>
<evidence type="ECO:0000259" key="2">
    <source>
        <dbReference type="Pfam" id="PF00389"/>
    </source>
</evidence>
<dbReference type="PANTHER" id="PTHR10996:SF179">
    <property type="entry name" value="D-ISOMER SPECIFIC 2-HYDROXYACID DEHYDROGENASE FAMILY PROTEIN-RELATED"/>
    <property type="match status" value="1"/>
</dbReference>
<name>A0A2G5CWW2_AQUCA</name>
<accession>A0A2G5CWW2</accession>
<dbReference type="AlphaFoldDB" id="A0A2G5CWW2"/>
<dbReference type="PANTHER" id="PTHR10996">
    <property type="entry name" value="2-HYDROXYACID DEHYDROGENASE-RELATED"/>
    <property type="match status" value="1"/>
</dbReference>
<dbReference type="GO" id="GO:0030267">
    <property type="term" value="F:glyoxylate reductase (NADPH) activity"/>
    <property type="evidence" value="ECO:0007669"/>
    <property type="project" value="TreeGrafter"/>
</dbReference>
<dbReference type="InterPro" id="IPR006139">
    <property type="entry name" value="D-isomer_2_OHA_DH_cat_dom"/>
</dbReference>
<dbReference type="InterPro" id="IPR050223">
    <property type="entry name" value="D-isomer_2-hydroxyacid_DH"/>
</dbReference>
<sequence length="167" mass="18112">MAEEELKDHQEKELPLILLLGLHPSALPKFLPKVVQKFNILSPFDSPTTPIHEFLINHAQSIRVLLCLSGGGALSINQEILNCLPSLECIVNAGTGVNHIDLTACKNKGIIVTNAGTVFSDDVADCAVALLLDVLRRISASNRYVRSGLWPIQGEYSLASKVFLSTP</sequence>
<reference evidence="3 4" key="1">
    <citation type="submission" date="2017-09" db="EMBL/GenBank/DDBJ databases">
        <title>WGS assembly of Aquilegia coerulea Goldsmith.</title>
        <authorList>
            <person name="Hodges S."/>
            <person name="Kramer E."/>
            <person name="Nordborg M."/>
            <person name="Tomkins J."/>
            <person name="Borevitz J."/>
            <person name="Derieg N."/>
            <person name="Yan J."/>
            <person name="Mihaltcheva S."/>
            <person name="Hayes R.D."/>
            <person name="Rokhsar D."/>
        </authorList>
    </citation>
    <scope>NUCLEOTIDE SEQUENCE [LARGE SCALE GENOMIC DNA]</scope>
    <source>
        <strain evidence="4">cv. Goldsmith</strain>
    </source>
</reference>
<dbReference type="EMBL" id="KZ305052">
    <property type="protein sequence ID" value="PIA35759.1"/>
    <property type="molecule type" value="Genomic_DNA"/>
</dbReference>